<dbReference type="Proteomes" id="UP000828924">
    <property type="component" value="Chromosome"/>
</dbReference>
<name>A0ABY3WMH5_9ACTN</name>
<proteinExistence type="predicted"/>
<keyword evidence="2" id="KW-1185">Reference proteome</keyword>
<organism evidence="1 2">
    <name type="scientific">Streptomyces formicae</name>
    <dbReference type="NCBI Taxonomy" id="1616117"/>
    <lineage>
        <taxon>Bacteria</taxon>
        <taxon>Bacillati</taxon>
        <taxon>Actinomycetota</taxon>
        <taxon>Actinomycetes</taxon>
        <taxon>Kitasatosporales</taxon>
        <taxon>Streptomycetaceae</taxon>
        <taxon>Streptomyces</taxon>
    </lineage>
</organism>
<dbReference type="EMBL" id="CP071872">
    <property type="protein sequence ID" value="UNM13817.1"/>
    <property type="molecule type" value="Genomic_DNA"/>
</dbReference>
<sequence>MTRRLTPAERLASAEKDLLLADIANTSSWDRLLVEQAVFHIGLQHDEWSCNLIRDLLPELAHGFLGAVINGLRQAGIIEHAGKYVPSTSKATHGHPIAIWRMSVKGLVIAEQRRAGRRAAA</sequence>
<gene>
    <name evidence="1" type="ORF">J4032_22245</name>
</gene>
<accession>A0ABY3WMH5</accession>
<evidence type="ECO:0000313" key="2">
    <source>
        <dbReference type="Proteomes" id="UP000828924"/>
    </source>
</evidence>
<protein>
    <submittedName>
        <fullName evidence="1">Uncharacterized protein</fullName>
    </submittedName>
</protein>
<reference evidence="1 2" key="1">
    <citation type="submission" date="2021-03" db="EMBL/GenBank/DDBJ databases">
        <title>Complete genome of Streptomyces formicae strain 1H-GS9 (DSM 100524).</title>
        <authorList>
            <person name="Atanasov K.E."/>
            <person name="Altabella T."/>
            <person name="Ferrer A."/>
        </authorList>
    </citation>
    <scope>NUCLEOTIDE SEQUENCE [LARGE SCALE GENOMIC DNA]</scope>
    <source>
        <strain evidence="1 2">1H-GS9</strain>
    </source>
</reference>
<dbReference type="RefSeq" id="WP_242332741.1">
    <property type="nucleotide sequence ID" value="NZ_CP071872.1"/>
</dbReference>
<evidence type="ECO:0000313" key="1">
    <source>
        <dbReference type="EMBL" id="UNM13817.1"/>
    </source>
</evidence>